<dbReference type="InterPro" id="IPR006176">
    <property type="entry name" value="3-OHacyl-CoA_DH_NAD-bd"/>
</dbReference>
<dbReference type="GO" id="GO:0003857">
    <property type="term" value="F:(3S)-3-hydroxyacyl-CoA dehydrogenase (NAD+) activity"/>
    <property type="evidence" value="ECO:0007669"/>
    <property type="project" value="UniProtKB-EC"/>
</dbReference>
<dbReference type="Pfam" id="PF02737">
    <property type="entry name" value="3HCDH_N"/>
    <property type="match status" value="1"/>
</dbReference>
<evidence type="ECO:0000256" key="12">
    <source>
        <dbReference type="ARBA" id="ARBA00049556"/>
    </source>
</evidence>
<dbReference type="PANTHER" id="PTHR23309">
    <property type="entry name" value="3-HYDROXYACYL-COA DEHYROGENASE"/>
    <property type="match status" value="1"/>
</dbReference>
<feature type="domain" description="3-hydroxyacyl-CoA dehydrogenase C-terminal" evidence="13">
    <location>
        <begin position="618"/>
        <end position="705"/>
    </location>
</feature>
<sequence length="719" mass="78001">MNSTQKRPSDVVRFEARETLGVVLIDSPPLNVLTGQVIAGLADALDAFERDRSLRALVVCCAGRTFVVGGDLHALDSAEFTSAPYNHILARLESCDRPVFCALHGNVLGGGLELALACHYRVALVDTRLGLPEIKIGVLPGSLGTQRLPRLIPAQDAISMMLSGQAIDARAAFKSGLIDLIDEVHPNALESGVRFAEAQLSRGAGARPTRALPVKAEGLPRDYFTKKLAEAEKSPVPAARAIVECVQVAVEDSFDVGEQLEALRFDQCRRSKQSTAMRHVFFAEREARQVPGIGAGTDQRVLRKIGVVGAGTMGAGIAMNFMNIGIPTVLLETRQELLDKGLANIRATYNSGVKKGRLDETTARRRLECLEGTLQEGDLADCDLVIEAVFEDLELKQSLMRRLGRICRQGAILATNTSTLDVDAIALASGRASDVVGLHFFSPAHVMRLLEVVRGARTSPDVLATTVALAGRLGKVPVVSGVCYGFVGNRMAEPYMREAEFLLLEGATPQQIDDAVQDVLRLGMAMGPCRMLDLAGIDVGAKTLIELGKQGGLPPDPSYRVVCQQLFRDGRWGQKTGSGYYRYVGRAREPEPLTSDVCEILANEFDIRRGRTISDGEICERLMLPLINEGFRILEEEIAMRPGDIDVVWTAGYGFPAHRGGPMWMANAWGLPNVLDRIQHYQRTLGNRFGYWTPAKLLVELAQQGATINRLAASKAGVA</sequence>
<keyword evidence="3" id="KW-0276">Fatty acid metabolism</keyword>
<evidence type="ECO:0000256" key="3">
    <source>
        <dbReference type="ARBA" id="ARBA00022832"/>
    </source>
</evidence>
<evidence type="ECO:0000313" key="16">
    <source>
        <dbReference type="Proteomes" id="UP000179860"/>
    </source>
</evidence>
<dbReference type="UniPathway" id="UPA00659"/>
<dbReference type="SUPFAM" id="SSF51735">
    <property type="entry name" value="NAD(P)-binding Rossmann-fold domains"/>
    <property type="match status" value="1"/>
</dbReference>
<dbReference type="FunFam" id="1.10.1040.50:FF:000006">
    <property type="entry name" value="Peroxisomal bifunctional enzyme"/>
    <property type="match status" value="1"/>
</dbReference>
<dbReference type="GO" id="GO:0016853">
    <property type="term" value="F:isomerase activity"/>
    <property type="evidence" value="ECO:0007669"/>
    <property type="project" value="UniProtKB-KW"/>
</dbReference>
<dbReference type="AlphaFoldDB" id="A0A1I9YWI6"/>
<comment type="subcellular location">
    <subcellularLocation>
        <location evidence="1">Peroxisome</location>
    </subcellularLocation>
</comment>
<evidence type="ECO:0000259" key="13">
    <source>
        <dbReference type="Pfam" id="PF00725"/>
    </source>
</evidence>
<protein>
    <submittedName>
        <fullName evidence="15">Enoyl-CoA hydratase/isomerase family protein</fullName>
    </submittedName>
</protein>
<dbReference type="KEGG" id="pspw:BJG93_33995"/>
<dbReference type="SUPFAM" id="SSF48179">
    <property type="entry name" value="6-phosphogluconate dehydrogenase C-terminal domain-like"/>
    <property type="match status" value="2"/>
</dbReference>
<accession>A0A1I9YWI6</accession>
<evidence type="ECO:0000256" key="11">
    <source>
        <dbReference type="ARBA" id="ARBA00023268"/>
    </source>
</evidence>
<feature type="domain" description="3-hydroxyacyl-CoA dehydrogenase C-terminal" evidence="13">
    <location>
        <begin position="485"/>
        <end position="583"/>
    </location>
</feature>
<dbReference type="Proteomes" id="UP000179860">
    <property type="component" value="Plasmid pl2WSM5005"/>
</dbReference>
<dbReference type="CDD" id="cd06558">
    <property type="entry name" value="crotonase-like"/>
    <property type="match status" value="1"/>
</dbReference>
<evidence type="ECO:0000256" key="6">
    <source>
        <dbReference type="ARBA" id="ARBA00023027"/>
    </source>
</evidence>
<keyword evidence="7" id="KW-0443">Lipid metabolism</keyword>
<dbReference type="GO" id="GO:0070403">
    <property type="term" value="F:NAD+ binding"/>
    <property type="evidence" value="ECO:0007669"/>
    <property type="project" value="InterPro"/>
</dbReference>
<dbReference type="InterPro" id="IPR008927">
    <property type="entry name" value="6-PGluconate_DH-like_C_sf"/>
</dbReference>
<organism evidence="15 16">
    <name type="scientific">Paraburkholderia sprentiae WSM5005</name>
    <dbReference type="NCBI Taxonomy" id="754502"/>
    <lineage>
        <taxon>Bacteria</taxon>
        <taxon>Pseudomonadati</taxon>
        <taxon>Pseudomonadota</taxon>
        <taxon>Betaproteobacteria</taxon>
        <taxon>Burkholderiales</taxon>
        <taxon>Burkholderiaceae</taxon>
        <taxon>Paraburkholderia</taxon>
    </lineage>
</organism>
<dbReference type="Gene3D" id="1.10.1040.50">
    <property type="match status" value="1"/>
</dbReference>
<keyword evidence="10" id="KW-0456">Lyase</keyword>
<evidence type="ECO:0000256" key="1">
    <source>
        <dbReference type="ARBA" id="ARBA00004275"/>
    </source>
</evidence>
<dbReference type="Gene3D" id="3.40.50.720">
    <property type="entry name" value="NAD(P)-binding Rossmann-like Domain"/>
    <property type="match status" value="1"/>
</dbReference>
<evidence type="ECO:0000256" key="10">
    <source>
        <dbReference type="ARBA" id="ARBA00023239"/>
    </source>
</evidence>
<evidence type="ECO:0000256" key="5">
    <source>
        <dbReference type="ARBA" id="ARBA00023002"/>
    </source>
</evidence>
<keyword evidence="9" id="KW-0413">Isomerase</keyword>
<dbReference type="InterPro" id="IPR029045">
    <property type="entry name" value="ClpP/crotonase-like_dom_sf"/>
</dbReference>
<proteinExistence type="predicted"/>
<dbReference type="InterPro" id="IPR006108">
    <property type="entry name" value="3HC_DH_C"/>
</dbReference>
<dbReference type="GO" id="GO:0006635">
    <property type="term" value="P:fatty acid beta-oxidation"/>
    <property type="evidence" value="ECO:0007669"/>
    <property type="project" value="UniProtKB-UniPathway"/>
</dbReference>
<evidence type="ECO:0000256" key="8">
    <source>
        <dbReference type="ARBA" id="ARBA00023140"/>
    </source>
</evidence>
<keyword evidence="11" id="KW-0511">Multifunctional enzyme</keyword>
<keyword evidence="15" id="KW-0614">Plasmid</keyword>
<keyword evidence="8" id="KW-0576">Peroxisome</keyword>
<dbReference type="InterPro" id="IPR036291">
    <property type="entry name" value="NAD(P)-bd_dom_sf"/>
</dbReference>
<evidence type="ECO:0000256" key="9">
    <source>
        <dbReference type="ARBA" id="ARBA00023235"/>
    </source>
</evidence>
<keyword evidence="6" id="KW-0520">NAD</keyword>
<dbReference type="PANTHER" id="PTHR23309:SF51">
    <property type="entry name" value="3-HYDROXYACYL-COA DEHYDROGENASE-RELATED"/>
    <property type="match status" value="1"/>
</dbReference>
<evidence type="ECO:0000313" key="15">
    <source>
        <dbReference type="EMBL" id="APA90566.1"/>
    </source>
</evidence>
<dbReference type="Pfam" id="PF00378">
    <property type="entry name" value="ECH_1"/>
    <property type="match status" value="1"/>
</dbReference>
<dbReference type="InterPro" id="IPR001753">
    <property type="entry name" value="Enoyl-CoA_hydra/iso"/>
</dbReference>
<gene>
    <name evidence="15" type="ORF">BJG93_33995</name>
</gene>
<dbReference type="OrthoDB" id="5287258at2"/>
<geneLocation type="plasmid" evidence="15 16">
    <name>pl2WSM5005</name>
</geneLocation>
<comment type="pathway">
    <text evidence="2">Lipid metabolism; fatty acid beta-oxidation.</text>
</comment>
<evidence type="ECO:0000256" key="4">
    <source>
        <dbReference type="ARBA" id="ARBA00022963"/>
    </source>
</evidence>
<keyword evidence="5" id="KW-0560">Oxidoreductase</keyword>
<keyword evidence="16" id="KW-1185">Reference proteome</keyword>
<dbReference type="SUPFAM" id="SSF52096">
    <property type="entry name" value="ClpP/crotonase"/>
    <property type="match status" value="1"/>
</dbReference>
<reference evidence="15" key="1">
    <citation type="submission" date="2016-09" db="EMBL/GenBank/DDBJ databases">
        <title>The Complete Genome of Burkholderia sprentiae wsm5005.</title>
        <authorList>
            <person name="De Meyer S."/>
            <person name="Wang P."/>
            <person name="Terpolilli J."/>
        </authorList>
    </citation>
    <scope>NUCLEOTIDE SEQUENCE [LARGE SCALE GENOMIC DNA]</scope>
    <source>
        <strain evidence="15">WSM5005</strain>
        <plasmid evidence="15">pl2WSM5005</plasmid>
    </source>
</reference>
<dbReference type="RefSeq" id="WP_027193693.1">
    <property type="nucleotide sequence ID" value="NZ_CP017565.2"/>
</dbReference>
<evidence type="ECO:0000259" key="14">
    <source>
        <dbReference type="Pfam" id="PF02737"/>
    </source>
</evidence>
<keyword evidence="4" id="KW-0442">Lipid degradation</keyword>
<dbReference type="GO" id="GO:0004300">
    <property type="term" value="F:enoyl-CoA hydratase activity"/>
    <property type="evidence" value="ECO:0007669"/>
    <property type="project" value="UniProtKB-ARBA"/>
</dbReference>
<dbReference type="FunFam" id="3.40.50.720:FF:000009">
    <property type="entry name" value="Fatty oxidation complex, alpha subunit"/>
    <property type="match status" value="1"/>
</dbReference>
<feature type="domain" description="3-hydroxyacyl-CoA dehydrogenase NAD binding" evidence="14">
    <location>
        <begin position="304"/>
        <end position="480"/>
    </location>
</feature>
<dbReference type="Pfam" id="PF00725">
    <property type="entry name" value="3HCDH"/>
    <property type="match status" value="2"/>
</dbReference>
<evidence type="ECO:0000256" key="2">
    <source>
        <dbReference type="ARBA" id="ARBA00005005"/>
    </source>
</evidence>
<reference evidence="15" key="2">
    <citation type="submission" date="2021-06" db="EMBL/GenBank/DDBJ databases">
        <authorList>
            <person name="Rogers T.H."/>
            <person name="Ramsay J.P."/>
            <person name="Wang P."/>
            <person name="Terpolilli J."/>
        </authorList>
    </citation>
    <scope>NUCLEOTIDE SEQUENCE</scope>
    <source>
        <strain evidence="15">WSM5005</strain>
        <plasmid evidence="15">pl2WSM5005</plasmid>
    </source>
</reference>
<dbReference type="EMBL" id="CP017565">
    <property type="protein sequence ID" value="APA90566.1"/>
    <property type="molecule type" value="Genomic_DNA"/>
</dbReference>
<evidence type="ECO:0000256" key="7">
    <source>
        <dbReference type="ARBA" id="ARBA00023098"/>
    </source>
</evidence>
<comment type="catalytic activity">
    <reaction evidence="12">
        <text>a (3S)-3-hydroxyacyl-CoA + NAD(+) = a 3-oxoacyl-CoA + NADH + H(+)</text>
        <dbReference type="Rhea" id="RHEA:22432"/>
        <dbReference type="ChEBI" id="CHEBI:15378"/>
        <dbReference type="ChEBI" id="CHEBI:57318"/>
        <dbReference type="ChEBI" id="CHEBI:57540"/>
        <dbReference type="ChEBI" id="CHEBI:57945"/>
        <dbReference type="ChEBI" id="CHEBI:90726"/>
        <dbReference type="EC" id="1.1.1.35"/>
    </reaction>
</comment>
<name>A0A1I9YWI6_9BURK</name>
<dbReference type="Gene3D" id="3.90.226.10">
    <property type="entry name" value="2-enoyl-CoA Hydratase, Chain A, domain 1"/>
    <property type="match status" value="1"/>
</dbReference>